<dbReference type="GO" id="GO:0010411">
    <property type="term" value="P:xyloglucan metabolic process"/>
    <property type="evidence" value="ECO:0007669"/>
    <property type="project" value="TreeGrafter"/>
</dbReference>
<organism evidence="5 6">
    <name type="scientific">Ahniella affigens</name>
    <dbReference type="NCBI Taxonomy" id="2021234"/>
    <lineage>
        <taxon>Bacteria</taxon>
        <taxon>Pseudomonadati</taxon>
        <taxon>Pseudomonadota</taxon>
        <taxon>Gammaproteobacteria</taxon>
        <taxon>Lysobacterales</taxon>
        <taxon>Rhodanobacteraceae</taxon>
        <taxon>Ahniella</taxon>
    </lineage>
</organism>
<sequence length="1066" mass="116374">MNKQWMIGLLALGAAGVTQAGFDATAINGLGVRNIGSAQMSGRVSAVAAYNEQGKTVVFVGAASGGVWKSSDGTTTFKPVFDKQPVQSIGAIAVAPSDHKVVWVGTGESWTRNSVSIGNGVYRSVDGGESWTNMGLPESERISKILIHPTDPNTVYVCAPGKLWSDSAERGLYKTSDAGKTWTQILKGSNLSTGCGGMSMDPKDPNVIFASLWDFRRQGWTFRSGGEGPTAKSGSGLFRTADGGKTWSEVGTGDKGFGPKPYGRIEVEVAPSDSSIVYAVVESTRSALFYSADGGKTWEERDRSQSMVWRPFYFSNLIVDPLNAQRVFKVNLGLIVSDDGGKSFSGAGGSAHGDWHDVWVNPDNTQHIIGGDDGGLWVSVNGGTLWHKVHNLPISQFYHVSVDNKDPYQVYGGLQDNTSWVGDSMYPGGITNSRWEPFSGGDGFWVFSDPADPEYAYFESQGGTIARVNRKTLQQRDIQPKSDKAGEKLRFNWNAPIHLSPNEKGTLYIGAQFLYRTRDHGQSWDKISPDLTTNDPNRQKQEQSGGITVDNSAAEMHTTIYSISESPKNGQVIWVGTDDGNIQVTRDGGKTWTNTVKNLKDAPKTSWVSWVEASPHHDGTAMVTLDRHTVGDMTPHVFITRDFGQTWTRIASASQGVRGYAHVIKFDPIKPEIFYLGTELGLFMSIDEGQHWAEFKGDNFPSVAVRDLVVHPRDHDLVIGTHGRGIWIIDDLTPLRATTPAVLESEVSFLSNRPQIQKIQAFGGWPVGDAMYFGENPSQDIVISYFQKTRHLFGKLKLEVLDAEGKVVDTLPASKRRGLNRISWAMRGKPPRVPTGASVSGAATVGLRYLPGDYTLRLTKNGKVYEQKLVIGMDPKATYSLDDRKAQHAAALGVQQMFERMSNLSDQIVGLREEAKAKAAALPESDKNRKKLLQLADAADALRKKIVATTEGGAITGEERLREHTDQLYAAVVFWEGRPGDYHLKRKSVLEGELADMENELKTLREKQAKPLALALQEAGLSFDPDAVAVASGSGGGSTEFAAELGQFLGRRDLLEFAGANREERD</sequence>
<proteinExistence type="predicted"/>
<feature type="signal peptide" evidence="3">
    <location>
        <begin position="1"/>
        <end position="20"/>
    </location>
</feature>
<dbReference type="PANTHER" id="PTHR43739">
    <property type="entry name" value="XYLOGLUCANASE (EUROFUNG)"/>
    <property type="match status" value="1"/>
</dbReference>
<dbReference type="Pfam" id="PF02012">
    <property type="entry name" value="BNR"/>
    <property type="match status" value="1"/>
</dbReference>
<dbReference type="RefSeq" id="WP_106892694.1">
    <property type="nucleotide sequence ID" value="NZ_CP027860.1"/>
</dbReference>
<dbReference type="InterPro" id="IPR002860">
    <property type="entry name" value="BNR_rpt"/>
</dbReference>
<dbReference type="Gene3D" id="2.130.10.10">
    <property type="entry name" value="YVTN repeat-like/Quinoprotein amine dehydrogenase"/>
    <property type="match status" value="4"/>
</dbReference>
<dbReference type="AlphaFoldDB" id="A0A2P1PV86"/>
<feature type="region of interest" description="Disordered" evidence="2">
    <location>
        <begin position="224"/>
        <end position="253"/>
    </location>
</feature>
<feature type="compositionally biased region" description="Polar residues" evidence="2">
    <location>
        <begin position="530"/>
        <end position="547"/>
    </location>
</feature>
<evidence type="ECO:0000256" key="3">
    <source>
        <dbReference type="SAM" id="SignalP"/>
    </source>
</evidence>
<feature type="chain" id="PRO_5015201239" evidence="3">
    <location>
        <begin position="21"/>
        <end position="1066"/>
    </location>
</feature>
<evidence type="ECO:0000259" key="4">
    <source>
        <dbReference type="Pfam" id="PF15902"/>
    </source>
</evidence>
<keyword evidence="6" id="KW-1185">Reference proteome</keyword>
<reference evidence="5 6" key="1">
    <citation type="submission" date="2018-03" db="EMBL/GenBank/DDBJ databases">
        <title>Ahniella affigens gen. nov., sp. nov., a gammaproteobacterium isolated from sandy soil near a stream.</title>
        <authorList>
            <person name="Ko Y."/>
            <person name="Kim J.-H."/>
        </authorList>
    </citation>
    <scope>NUCLEOTIDE SEQUENCE [LARGE SCALE GENOMIC DNA]</scope>
    <source>
        <strain evidence="5 6">D13</strain>
    </source>
</reference>
<dbReference type="PANTHER" id="PTHR43739:SF5">
    <property type="entry name" value="EXO-ALPHA-SIALIDASE"/>
    <property type="match status" value="1"/>
</dbReference>
<dbReference type="Proteomes" id="UP000241074">
    <property type="component" value="Chromosome"/>
</dbReference>
<gene>
    <name evidence="5" type="ORF">C7S18_17005</name>
</gene>
<dbReference type="InterPro" id="IPR036278">
    <property type="entry name" value="Sialidase_sf"/>
</dbReference>
<dbReference type="SUPFAM" id="SSF50939">
    <property type="entry name" value="Sialidases"/>
    <property type="match status" value="2"/>
</dbReference>
<dbReference type="Pfam" id="PF15902">
    <property type="entry name" value="Sortilin-Vps10"/>
    <property type="match status" value="1"/>
</dbReference>
<dbReference type="OrthoDB" id="5711096at2"/>
<evidence type="ECO:0000256" key="2">
    <source>
        <dbReference type="SAM" id="MobiDB-lite"/>
    </source>
</evidence>
<dbReference type="EMBL" id="CP027860">
    <property type="protein sequence ID" value="AVP98775.1"/>
    <property type="molecule type" value="Genomic_DNA"/>
</dbReference>
<dbReference type="InterPro" id="IPR052025">
    <property type="entry name" value="Xyloglucanase_GH74"/>
</dbReference>
<dbReference type="InterPro" id="IPR015943">
    <property type="entry name" value="WD40/YVTN_repeat-like_dom_sf"/>
</dbReference>
<accession>A0A2P1PV86</accession>
<reference evidence="5 6" key="2">
    <citation type="submission" date="2018-03" db="EMBL/GenBank/DDBJ databases">
        <authorList>
            <person name="Keele B.F."/>
        </authorList>
    </citation>
    <scope>NUCLEOTIDE SEQUENCE [LARGE SCALE GENOMIC DNA]</scope>
    <source>
        <strain evidence="5 6">D13</strain>
    </source>
</reference>
<protein>
    <submittedName>
        <fullName evidence="5">Sialidase</fullName>
    </submittedName>
</protein>
<evidence type="ECO:0000313" key="6">
    <source>
        <dbReference type="Proteomes" id="UP000241074"/>
    </source>
</evidence>
<evidence type="ECO:0000256" key="1">
    <source>
        <dbReference type="ARBA" id="ARBA00022737"/>
    </source>
</evidence>
<dbReference type="InterPro" id="IPR031778">
    <property type="entry name" value="Sortilin_N"/>
</dbReference>
<feature type="domain" description="Sortilin N-terminal" evidence="4">
    <location>
        <begin position="67"/>
        <end position="189"/>
    </location>
</feature>
<dbReference type="SUPFAM" id="SSF110296">
    <property type="entry name" value="Oligoxyloglucan reducing end-specific cellobiohydrolase"/>
    <property type="match status" value="1"/>
</dbReference>
<feature type="region of interest" description="Disordered" evidence="2">
    <location>
        <begin position="525"/>
        <end position="547"/>
    </location>
</feature>
<dbReference type="KEGG" id="xba:C7S18_17005"/>
<dbReference type="CDD" id="cd15482">
    <property type="entry name" value="Sialidase_non-viral"/>
    <property type="match status" value="2"/>
</dbReference>
<keyword evidence="3" id="KW-0732">Signal</keyword>
<name>A0A2P1PV86_9GAMM</name>
<evidence type="ECO:0000313" key="5">
    <source>
        <dbReference type="EMBL" id="AVP98775.1"/>
    </source>
</evidence>
<keyword evidence="1" id="KW-0677">Repeat</keyword>